<name>A0AAV1TB11_9STRA</name>
<evidence type="ECO:0000313" key="2">
    <source>
        <dbReference type="EMBL" id="CAK7909050.1"/>
    </source>
</evidence>
<organism evidence="2 3">
    <name type="scientific">Peronospora matthiolae</name>
    <dbReference type="NCBI Taxonomy" id="2874970"/>
    <lineage>
        <taxon>Eukaryota</taxon>
        <taxon>Sar</taxon>
        <taxon>Stramenopiles</taxon>
        <taxon>Oomycota</taxon>
        <taxon>Peronosporomycetes</taxon>
        <taxon>Peronosporales</taxon>
        <taxon>Peronosporaceae</taxon>
        <taxon>Peronospora</taxon>
    </lineage>
</organism>
<reference evidence="2" key="1">
    <citation type="submission" date="2024-01" db="EMBL/GenBank/DDBJ databases">
        <authorList>
            <person name="Webb A."/>
        </authorList>
    </citation>
    <scope>NUCLEOTIDE SEQUENCE</scope>
    <source>
        <strain evidence="2">Pm1</strain>
    </source>
</reference>
<feature type="coiled-coil region" evidence="1">
    <location>
        <begin position="123"/>
        <end position="150"/>
    </location>
</feature>
<dbReference type="EMBL" id="CAKLBY020000035">
    <property type="protein sequence ID" value="CAK7909050.1"/>
    <property type="molecule type" value="Genomic_DNA"/>
</dbReference>
<evidence type="ECO:0000256" key="1">
    <source>
        <dbReference type="SAM" id="Coils"/>
    </source>
</evidence>
<protein>
    <submittedName>
        <fullName evidence="2">Uncharacterized protein</fullName>
    </submittedName>
</protein>
<gene>
    <name evidence="2" type="ORF">PM001_LOCUS3852</name>
</gene>
<evidence type="ECO:0000313" key="3">
    <source>
        <dbReference type="Proteomes" id="UP001162060"/>
    </source>
</evidence>
<dbReference type="Proteomes" id="UP001162060">
    <property type="component" value="Unassembled WGS sequence"/>
</dbReference>
<comment type="caution">
    <text evidence="2">The sequence shown here is derived from an EMBL/GenBank/DDBJ whole genome shotgun (WGS) entry which is preliminary data.</text>
</comment>
<dbReference type="AlphaFoldDB" id="A0AAV1TB11"/>
<keyword evidence="1" id="KW-0175">Coiled coil</keyword>
<sequence length="200" mass="22261">MPRMGLIVLLDETQNIDKQLDTRLPAVSGCSNCAPPEGVDHRHNPQKDVVVEGIPDPARGSDQLDVQGLNPVTDQLHDDLAYGRPRRLDLNDFVKDNYNSLALHRSNDCAAFAFAQLENERSMRSIRDQLNAARQDIAELREQVPSLVDRTVSLKRDQSKVVSALDRGGILRLSKRARTDSAGGDVQRKTLNAYTSYETV</sequence>
<accession>A0AAV1TB11</accession>
<proteinExistence type="predicted"/>